<accession>A0A1X7NHM3</accession>
<dbReference type="Pfam" id="PF00359">
    <property type="entry name" value="PTS_EIIA_2"/>
    <property type="match status" value="1"/>
</dbReference>
<dbReference type="InterPro" id="IPR036095">
    <property type="entry name" value="PTS_EIIB-like_sf"/>
</dbReference>
<dbReference type="InterPro" id="IPR013011">
    <property type="entry name" value="PTS_EIIB_2"/>
</dbReference>
<evidence type="ECO:0000313" key="17">
    <source>
        <dbReference type="EMBL" id="SMH37269.1"/>
    </source>
</evidence>
<dbReference type="SUPFAM" id="SSF55804">
    <property type="entry name" value="Phoshotransferase/anion transport protein"/>
    <property type="match status" value="1"/>
</dbReference>
<feature type="transmembrane region" description="Helical" evidence="13">
    <location>
        <begin position="562"/>
        <end position="580"/>
    </location>
</feature>
<dbReference type="GO" id="GO:0005886">
    <property type="term" value="C:plasma membrane"/>
    <property type="evidence" value="ECO:0007669"/>
    <property type="project" value="UniProtKB-SubCell"/>
</dbReference>
<feature type="transmembrane region" description="Helical" evidence="13">
    <location>
        <begin position="460"/>
        <end position="480"/>
    </location>
</feature>
<feature type="transmembrane region" description="Helical" evidence="13">
    <location>
        <begin position="307"/>
        <end position="327"/>
    </location>
</feature>
<dbReference type="InterPro" id="IPR003501">
    <property type="entry name" value="PTS_EIIB_2/3"/>
</dbReference>
<reference evidence="17 18" key="1">
    <citation type="submission" date="2017-04" db="EMBL/GenBank/DDBJ databases">
        <authorList>
            <person name="Afonso C.L."/>
            <person name="Miller P.J."/>
            <person name="Scott M.A."/>
            <person name="Spackman E."/>
            <person name="Goraichik I."/>
            <person name="Dimitrov K.M."/>
            <person name="Suarez D.L."/>
            <person name="Swayne D.E."/>
        </authorList>
    </citation>
    <scope>NUCLEOTIDE SEQUENCE [LARGE SCALE GENOMIC DNA]</scope>
    <source>
        <strain evidence="17 18">LMG26642</strain>
    </source>
</reference>
<proteinExistence type="predicted"/>
<evidence type="ECO:0000256" key="7">
    <source>
        <dbReference type="ARBA" id="ARBA00022679"/>
    </source>
</evidence>
<dbReference type="PROSITE" id="PS51104">
    <property type="entry name" value="PTS_EIIC_TYPE_2"/>
    <property type="match status" value="1"/>
</dbReference>
<dbReference type="STRING" id="1073423.SAMN04488700_1979"/>
<feature type="domain" description="PTS EIIB type-2" evidence="15">
    <location>
        <begin position="176"/>
        <end position="271"/>
    </location>
</feature>
<feature type="transmembrane region" description="Helical" evidence="13">
    <location>
        <begin position="600"/>
        <end position="621"/>
    </location>
</feature>
<dbReference type="PROSITE" id="PS00372">
    <property type="entry name" value="PTS_EIIA_TYPE_2_HIS"/>
    <property type="match status" value="1"/>
</dbReference>
<evidence type="ECO:0000259" key="14">
    <source>
        <dbReference type="PROSITE" id="PS51094"/>
    </source>
</evidence>
<dbReference type="InterPro" id="IPR003352">
    <property type="entry name" value="PTS_EIIC"/>
</dbReference>
<dbReference type="Proteomes" id="UP000193435">
    <property type="component" value="Unassembled WGS sequence"/>
</dbReference>
<dbReference type="FunFam" id="3.40.930.10:FF:000009">
    <property type="entry name" value="PTS system, fructose specific IIABC component"/>
    <property type="match status" value="1"/>
</dbReference>
<evidence type="ECO:0000256" key="8">
    <source>
        <dbReference type="ARBA" id="ARBA00022683"/>
    </source>
</evidence>
<dbReference type="NCBIfam" id="TIGR00848">
    <property type="entry name" value="fruA"/>
    <property type="match status" value="1"/>
</dbReference>
<dbReference type="PANTHER" id="PTHR30505:SF28">
    <property type="entry name" value="PTS SYSTEM 2-O-ALPHA-MANNOSYL-D-GLYCERATE-SPECIFIC EIIABC COMPONENT"/>
    <property type="match status" value="1"/>
</dbReference>
<keyword evidence="3" id="KW-0813">Transport</keyword>
<evidence type="ECO:0000256" key="12">
    <source>
        <dbReference type="SAM" id="MobiDB-lite"/>
    </source>
</evidence>
<feature type="compositionally biased region" description="Basic and acidic residues" evidence="12">
    <location>
        <begin position="152"/>
        <end position="171"/>
    </location>
</feature>
<dbReference type="RefSeq" id="WP_085560050.1">
    <property type="nucleotide sequence ID" value="NZ_FOAH01000008.1"/>
</dbReference>
<comment type="subcellular location">
    <subcellularLocation>
        <location evidence="1">Cell inner membrane</location>
        <topology evidence="1">Multi-pass membrane protein</topology>
    </subcellularLocation>
    <subcellularLocation>
        <location evidence="2">Cytoplasm</location>
    </subcellularLocation>
</comment>
<keyword evidence="11 13" id="KW-0472">Membrane</keyword>
<dbReference type="InterPro" id="IPR013014">
    <property type="entry name" value="PTS_EIIC_2"/>
</dbReference>
<evidence type="ECO:0000256" key="13">
    <source>
        <dbReference type="SAM" id="Phobius"/>
    </source>
</evidence>
<organism evidence="17 18">
    <name type="scientific">Carnobacterium iners</name>
    <dbReference type="NCBI Taxonomy" id="1073423"/>
    <lineage>
        <taxon>Bacteria</taxon>
        <taxon>Bacillati</taxon>
        <taxon>Bacillota</taxon>
        <taxon>Bacilli</taxon>
        <taxon>Lactobacillales</taxon>
        <taxon>Carnobacteriaceae</taxon>
        <taxon>Carnobacterium</taxon>
    </lineage>
</organism>
<dbReference type="GO" id="GO:0005737">
    <property type="term" value="C:cytoplasm"/>
    <property type="evidence" value="ECO:0007669"/>
    <property type="project" value="UniProtKB-SubCell"/>
</dbReference>
<gene>
    <name evidence="17" type="ORF">SAMN04488700_1979</name>
</gene>
<dbReference type="SUPFAM" id="SSF52794">
    <property type="entry name" value="PTS system IIB component-like"/>
    <property type="match status" value="1"/>
</dbReference>
<evidence type="ECO:0000256" key="2">
    <source>
        <dbReference type="ARBA" id="ARBA00004496"/>
    </source>
</evidence>
<dbReference type="FunFam" id="3.40.50.2300:FF:000014">
    <property type="entry name" value="PTS system fructose-like transporter subunit IIB"/>
    <property type="match status" value="1"/>
</dbReference>
<dbReference type="PROSITE" id="PS51094">
    <property type="entry name" value="PTS_EIIA_TYPE_2"/>
    <property type="match status" value="1"/>
</dbReference>
<keyword evidence="6" id="KW-0762">Sugar transport</keyword>
<dbReference type="EMBL" id="FXBJ01000002">
    <property type="protein sequence ID" value="SMH37269.1"/>
    <property type="molecule type" value="Genomic_DNA"/>
</dbReference>
<dbReference type="InterPro" id="IPR006327">
    <property type="entry name" value="PTS_IIC_fruc"/>
</dbReference>
<dbReference type="NCBIfam" id="TIGR01427">
    <property type="entry name" value="PTS_IIC_fructo"/>
    <property type="match status" value="1"/>
</dbReference>
<keyword evidence="5" id="KW-0597">Phosphoprotein</keyword>
<dbReference type="PROSITE" id="PS51099">
    <property type="entry name" value="PTS_EIIB_TYPE_2"/>
    <property type="match status" value="1"/>
</dbReference>
<evidence type="ECO:0000256" key="9">
    <source>
        <dbReference type="ARBA" id="ARBA00022692"/>
    </source>
</evidence>
<evidence type="ECO:0000313" key="18">
    <source>
        <dbReference type="Proteomes" id="UP000193435"/>
    </source>
</evidence>
<feature type="transmembrane region" description="Helical" evidence="13">
    <location>
        <begin position="501"/>
        <end position="524"/>
    </location>
</feature>
<feature type="transmembrane region" description="Helical" evidence="13">
    <location>
        <begin position="420"/>
        <end position="440"/>
    </location>
</feature>
<sequence length="630" mass="67309">MKITDLLLKNIMIMDLKSTRKEAAIDEMIASLAAQNRIGDIALFKQGILDREAQTSTGLGDGIAMPHAKNAAVNEATVLFAKSSNGIDYEALDGQPTHLFFMIAAPEGANDTHLQALASLARLLVSPEFVASLRNANTPEEVHSLFENAEKERLEKEHEEQKDQETPKQDTSRPFVIAVTACPTGIAHTYMAEDALKKKAAEMNIDIKVETNGTEGVKNRLSANDIKRAAGVIIAADKNVEMNRFDGKHLLQRPVSDGIRKPAELIEKAMNKQAPIYYANDSGNSNREDNEGGSVLSKVYKDLMNGISHMLPFVVGGGILLALSFLVEPYFGDKSEIFIFLNSLGGNAFRFLIPILAGYIAMSIGDRPGLMPGMVGGFMAVESNAGFLGGLAAGFIAGYSILLLRRVLKGIPKSLEGLKSILLYPVLSLLIIGFLMYFIVDPVFSTINTAMINFLENLGTGNAVLLGALLGGMMAIDMGGPFNKAAYTFSIGIFTDTGDGSLMAAVMAGGMIPPLAIALASTLFKNKFTADERKSGLTNYILGLSFITEGAIPFAAADPLRVITSSVVGAAIAGGLTQFWNISIPAPHGGIFAIGLSNHALLFLVTLAIGMVISALILGFWKKTITEELS</sequence>
<evidence type="ECO:0000259" key="15">
    <source>
        <dbReference type="PROSITE" id="PS51099"/>
    </source>
</evidence>
<dbReference type="InterPro" id="IPR016152">
    <property type="entry name" value="PTrfase/Anion_transptr"/>
</dbReference>
<dbReference type="PANTHER" id="PTHR30505">
    <property type="entry name" value="FRUCTOSE-LIKE PERMEASE"/>
    <property type="match status" value="1"/>
</dbReference>
<dbReference type="InterPro" id="IPR004715">
    <property type="entry name" value="PTS_IIA_fruc"/>
</dbReference>
<dbReference type="GO" id="GO:0009401">
    <property type="term" value="P:phosphoenolpyruvate-dependent sugar phosphotransferase system"/>
    <property type="evidence" value="ECO:0007669"/>
    <property type="project" value="UniProtKB-KW"/>
</dbReference>
<evidence type="ECO:0000256" key="4">
    <source>
        <dbReference type="ARBA" id="ARBA00022475"/>
    </source>
</evidence>
<dbReference type="Pfam" id="PF02378">
    <property type="entry name" value="PTS_EIIC"/>
    <property type="match status" value="1"/>
</dbReference>
<keyword evidence="7" id="KW-0808">Transferase</keyword>
<name>A0A1X7NHM3_9LACT</name>
<feature type="transmembrane region" description="Helical" evidence="13">
    <location>
        <begin position="385"/>
        <end position="408"/>
    </location>
</feature>
<keyword evidence="8" id="KW-0598">Phosphotransferase system</keyword>
<dbReference type="GO" id="GO:0022877">
    <property type="term" value="F:protein-N(PI)-phosphohistidine-fructose phosphotransferase system transporter activity"/>
    <property type="evidence" value="ECO:0007669"/>
    <property type="project" value="InterPro"/>
</dbReference>
<dbReference type="Gene3D" id="3.40.50.2300">
    <property type="match status" value="1"/>
</dbReference>
<dbReference type="Pfam" id="PF02302">
    <property type="entry name" value="PTS_IIB"/>
    <property type="match status" value="1"/>
</dbReference>
<feature type="domain" description="PTS EIIA type-2" evidence="14">
    <location>
        <begin position="5"/>
        <end position="149"/>
    </location>
</feature>
<feature type="transmembrane region" description="Helical" evidence="13">
    <location>
        <begin position="348"/>
        <end position="365"/>
    </location>
</feature>
<evidence type="ECO:0000256" key="6">
    <source>
        <dbReference type="ARBA" id="ARBA00022597"/>
    </source>
</evidence>
<feature type="domain" description="PTS EIIC type-2" evidence="16">
    <location>
        <begin position="299"/>
        <end position="630"/>
    </location>
</feature>
<evidence type="ECO:0000256" key="1">
    <source>
        <dbReference type="ARBA" id="ARBA00004429"/>
    </source>
</evidence>
<evidence type="ECO:0000259" key="16">
    <source>
        <dbReference type="PROSITE" id="PS51104"/>
    </source>
</evidence>
<keyword evidence="4" id="KW-1003">Cell membrane</keyword>
<evidence type="ECO:0000256" key="3">
    <source>
        <dbReference type="ARBA" id="ARBA00022448"/>
    </source>
</evidence>
<keyword evidence="10 13" id="KW-1133">Transmembrane helix</keyword>
<evidence type="ECO:0000256" key="11">
    <source>
        <dbReference type="ARBA" id="ARBA00023136"/>
    </source>
</evidence>
<evidence type="ECO:0000256" key="10">
    <source>
        <dbReference type="ARBA" id="ARBA00022989"/>
    </source>
</evidence>
<feature type="region of interest" description="Disordered" evidence="12">
    <location>
        <begin position="152"/>
        <end position="172"/>
    </location>
</feature>
<dbReference type="CDD" id="cd00211">
    <property type="entry name" value="PTS_IIA_fru"/>
    <property type="match status" value="1"/>
</dbReference>
<dbReference type="InterPro" id="IPR050864">
    <property type="entry name" value="Bacterial_PTS_Sugar_Transport"/>
</dbReference>
<dbReference type="InterPro" id="IPR003353">
    <property type="entry name" value="PTS_IIB_fruc"/>
</dbReference>
<feature type="transmembrane region" description="Helical" evidence="13">
    <location>
        <begin position="536"/>
        <end position="555"/>
    </location>
</feature>
<dbReference type="Gene3D" id="3.40.930.10">
    <property type="entry name" value="Mannitol-specific EII, Chain A"/>
    <property type="match status" value="1"/>
</dbReference>
<dbReference type="CDD" id="cd05569">
    <property type="entry name" value="PTS_IIB_fructose"/>
    <property type="match status" value="1"/>
</dbReference>
<dbReference type="NCBIfam" id="TIGR00829">
    <property type="entry name" value="FRU"/>
    <property type="match status" value="1"/>
</dbReference>
<keyword evidence="9 13" id="KW-0812">Transmembrane</keyword>
<dbReference type="OrthoDB" id="9782569at2"/>
<dbReference type="GO" id="GO:0090563">
    <property type="term" value="F:protein-phosphocysteine-sugar phosphotransferase activity"/>
    <property type="evidence" value="ECO:0007669"/>
    <property type="project" value="TreeGrafter"/>
</dbReference>
<dbReference type="AlphaFoldDB" id="A0A1X7NHM3"/>
<protein>
    <submittedName>
        <fullName evidence="17">PTS system D-fructose-specific IIA component (F1P-forming), Frc family /PTS system D-fructose-specific IIB component (F1P-forming), Frc family /PTS system D-fructose-specific IIC component (F1P-for...</fullName>
    </submittedName>
</protein>
<dbReference type="InterPro" id="IPR002178">
    <property type="entry name" value="PTS_EIIA_type-2_dom"/>
</dbReference>
<keyword evidence="18" id="KW-1185">Reference proteome</keyword>
<dbReference type="GO" id="GO:0005351">
    <property type="term" value="F:carbohydrate:proton symporter activity"/>
    <property type="evidence" value="ECO:0007669"/>
    <property type="project" value="InterPro"/>
</dbReference>
<evidence type="ECO:0000256" key="5">
    <source>
        <dbReference type="ARBA" id="ARBA00022553"/>
    </source>
</evidence>